<evidence type="ECO:0000256" key="1">
    <source>
        <dbReference type="SAM" id="MobiDB-lite"/>
    </source>
</evidence>
<protein>
    <submittedName>
        <fullName evidence="2">Uncharacterized protein</fullName>
    </submittedName>
</protein>
<name>A0A819U3E6_9BILA</name>
<reference evidence="2" key="1">
    <citation type="submission" date="2021-02" db="EMBL/GenBank/DDBJ databases">
        <authorList>
            <person name="Nowell W R."/>
        </authorList>
    </citation>
    <scope>NUCLEOTIDE SEQUENCE</scope>
</reference>
<evidence type="ECO:0000313" key="2">
    <source>
        <dbReference type="EMBL" id="CAF4091004.1"/>
    </source>
</evidence>
<gene>
    <name evidence="2" type="ORF">KXQ929_LOCUS33955</name>
</gene>
<evidence type="ECO:0000313" key="3">
    <source>
        <dbReference type="Proteomes" id="UP000663868"/>
    </source>
</evidence>
<feature type="region of interest" description="Disordered" evidence="1">
    <location>
        <begin position="1014"/>
        <end position="1039"/>
    </location>
</feature>
<dbReference type="Proteomes" id="UP000663868">
    <property type="component" value="Unassembled WGS sequence"/>
</dbReference>
<feature type="non-terminal residue" evidence="2">
    <location>
        <position position="1"/>
    </location>
</feature>
<accession>A0A819U3E6</accession>
<dbReference type="AlphaFoldDB" id="A0A819U3E6"/>
<comment type="caution">
    <text evidence="2">The sequence shown here is derived from an EMBL/GenBank/DDBJ whole genome shotgun (WGS) entry which is preliminary data.</text>
</comment>
<feature type="compositionally biased region" description="Acidic residues" evidence="1">
    <location>
        <begin position="1019"/>
        <end position="1028"/>
    </location>
</feature>
<organism evidence="2 3">
    <name type="scientific">Adineta steineri</name>
    <dbReference type="NCBI Taxonomy" id="433720"/>
    <lineage>
        <taxon>Eukaryota</taxon>
        <taxon>Metazoa</taxon>
        <taxon>Spiralia</taxon>
        <taxon>Gnathifera</taxon>
        <taxon>Rotifera</taxon>
        <taxon>Eurotatoria</taxon>
        <taxon>Bdelloidea</taxon>
        <taxon>Adinetida</taxon>
        <taxon>Adinetidae</taxon>
        <taxon>Adineta</taxon>
    </lineage>
</organism>
<proteinExistence type="predicted"/>
<sequence length="1039" mass="120899">IELMAIVASNQPGVIKYQSTWSNDGHELGSFSLPRSFSIKNNVELFSVLYDKCNWSSYDISRTLVYMLNNDKLKSNLNNIKKERKWFIDIVINKHIGKDIFIERLKKEGDESILKLLELYPELTTPLSVHLISQLEKKGIVEAKERFSLICYQTMTDEIFNEFLSLFKQTSSDINRRYENYPLFFQCAVSTNGESVKKVLQWIEKRLTNEALLIIEEFLRKVKSANDKFQLEMLPNNFESIENIIDLALNHLEQSVRTLEIIIGYGILLLQRAEHYRNKTRRKRILGFATSIIKKCYSYPNSLTINGSSISEFYPKTRNIIADILVADVYPQLISKCMITELNISLKEYLDKAWCLPQIDMFINRLFTKTLPSSPTLQSVFPLGINATLISYYIKNRSTRFERVNYLINKLDQIFFINYDVNKIAVRSQQHRQLIDQLIQDEKCLTAEKILKQQTKQGLIVKPIPKQLKLPGLHFDTLWTLSYLLTGKQQEHIAKIILNDHIQDEEISNHVKLATFRILRRLTHTYNITLEWIYKKQDSPLPVGNSTKRTVRNRGAATEPLDDILICLPSTFDLTPQLLIKHLEFLTTKLNASNAKYISDAMLTISRKIPDEIFLEKYLDFIQNEQFQKLGTSANKALLRLLVEYVSNTNLIKLIIKPIWNRHPHQDVRASLILTLLHFIGKTSSVEDENIIWEILEEAAGDDYLPVVQILFADQPGRSSGRGKSSPSWPLTKLKHSSENVFETFINRVQFKVLDHPTSLKARSWAWSNIDHEHCDMKKLYEKAQELCIQFDKDGNSLWSNAFEKILSVYKQPKTLSSNMVYDIIKKMMSRREEIDSKENAIDNQHDLPVYHRIQSLLAILNSKINDFDNEKKLSFRSLAPVILQFDKTLSPQLAKLLIKITQNKEELEGVLQMFQENLPKNYFERILTDISSEINNSHSSFFIQQLSGDEKLEVAQWFIKEKNRTLFVFDFLKNHVFNDNGVDREKCQNLLREIRKSDDLYLRQQAMEYTVPWKEDGDIADDNDDMSVSDHPSDENMS</sequence>
<dbReference type="EMBL" id="CAJOBB010004484">
    <property type="protein sequence ID" value="CAF4091004.1"/>
    <property type="molecule type" value="Genomic_DNA"/>
</dbReference>